<name>A0A916QC06_9FIRM</name>
<gene>
    <name evidence="1" type="ORF">ANBU17_21950</name>
</gene>
<sequence length="315" mass="35972">MMKKRVYGILGISSIMANWNAGFDGYPKTTSSGETYGSDKALKYPMKKMWEEQGEKVVYIKSMRLEQGKKGEIRLIPRSLKERYEFLFQVEDLKQCKDTQEVLKNLFQAVDVKNFGATFAESGNNISITGAVQFGQGFNLYDETFPQEQSILSPFRDATKATEKDGEAKNSTLGTKIVSDEAHYFYPFVINPLAYKEFMEMGVTEGYTEEDYLKFKEAACVAATAFATNAKEGCENEFALFIETDPKLYLPNLTSYLRFERREGKNLIRLDLNDLAEELGDRIDSIEIYYNPATTEMDHNLKGAVYYDIITRKEV</sequence>
<dbReference type="RefSeq" id="WP_330611515.1">
    <property type="nucleotide sequence ID" value="NZ_BLYI01000047.1"/>
</dbReference>
<dbReference type="EMBL" id="BLYI01000047">
    <property type="protein sequence ID" value="GFO85848.1"/>
    <property type="molecule type" value="Genomic_DNA"/>
</dbReference>
<dbReference type="Pfam" id="PF05107">
    <property type="entry name" value="Cas_Cas7"/>
    <property type="match status" value="1"/>
</dbReference>
<reference evidence="1" key="1">
    <citation type="submission" date="2020-06" db="EMBL/GenBank/DDBJ databases">
        <title>Characterization of fructooligosaccharide metabolism and fructooligosaccharide-degrading enzymes in human commensal butyrate producers.</title>
        <authorList>
            <person name="Tanno H."/>
            <person name="Fujii T."/>
            <person name="Hirano K."/>
            <person name="Maeno S."/>
            <person name="Tonozuka T."/>
            <person name="Sakamoto M."/>
            <person name="Ohkuma M."/>
            <person name="Tochio T."/>
            <person name="Endo A."/>
        </authorList>
    </citation>
    <scope>NUCLEOTIDE SEQUENCE</scope>
    <source>
        <strain evidence="1">JCM 17466</strain>
    </source>
</reference>
<evidence type="ECO:0008006" key="3">
    <source>
        <dbReference type="Google" id="ProtNLM"/>
    </source>
</evidence>
<comment type="caution">
    <text evidence="1">The sequence shown here is derived from an EMBL/GenBank/DDBJ whole genome shotgun (WGS) entry which is preliminary data.</text>
</comment>
<dbReference type="GO" id="GO:0043571">
    <property type="term" value="P:maintenance of CRISPR repeat elements"/>
    <property type="evidence" value="ECO:0007669"/>
    <property type="project" value="InterPro"/>
</dbReference>
<accession>A0A916QC06</accession>
<dbReference type="Proteomes" id="UP000613208">
    <property type="component" value="Unassembled WGS sequence"/>
</dbReference>
<organism evidence="1 2">
    <name type="scientific">Anaerostipes butyraticus</name>
    <dbReference type="NCBI Taxonomy" id="645466"/>
    <lineage>
        <taxon>Bacteria</taxon>
        <taxon>Bacillati</taxon>
        <taxon>Bacillota</taxon>
        <taxon>Clostridia</taxon>
        <taxon>Lachnospirales</taxon>
        <taxon>Lachnospiraceae</taxon>
        <taxon>Anaerostipes</taxon>
    </lineage>
</organism>
<dbReference type="AlphaFoldDB" id="A0A916QC06"/>
<protein>
    <recommendedName>
        <fullName evidence="3">CRISPR-associated protein</fullName>
    </recommendedName>
</protein>
<evidence type="ECO:0000313" key="2">
    <source>
        <dbReference type="Proteomes" id="UP000613208"/>
    </source>
</evidence>
<proteinExistence type="predicted"/>
<keyword evidence="2" id="KW-1185">Reference proteome</keyword>
<evidence type="ECO:0000313" key="1">
    <source>
        <dbReference type="EMBL" id="GFO85848.1"/>
    </source>
</evidence>
<dbReference type="InterPro" id="IPR006482">
    <property type="entry name" value="Cas7_Csh2/Csh2"/>
</dbReference>